<dbReference type="CDD" id="cd05009">
    <property type="entry name" value="SIS_GlmS_GlmD_2"/>
    <property type="match status" value="1"/>
</dbReference>
<dbReference type="InterPro" id="IPR001347">
    <property type="entry name" value="SIS_dom"/>
</dbReference>
<evidence type="ECO:0000259" key="2">
    <source>
        <dbReference type="PROSITE" id="PS51464"/>
    </source>
</evidence>
<dbReference type="EC" id="3.5.99.6" evidence="3"/>
<dbReference type="SUPFAM" id="SSF53697">
    <property type="entry name" value="SIS domain"/>
    <property type="match status" value="1"/>
</dbReference>
<gene>
    <name evidence="3" type="ORF">MGWOODY_Smn1834</name>
</gene>
<evidence type="ECO:0000313" key="3">
    <source>
        <dbReference type="EMBL" id="CUS45317.1"/>
    </source>
</evidence>
<dbReference type="Pfam" id="PF01380">
    <property type="entry name" value="SIS"/>
    <property type="match status" value="2"/>
</dbReference>
<dbReference type="Gene3D" id="3.40.50.10490">
    <property type="entry name" value="Glucose-6-phosphate isomerase like protein, domain 1"/>
    <property type="match status" value="2"/>
</dbReference>
<name>A0A160TMC2_9ZZZZ</name>
<dbReference type="PROSITE" id="PS51464">
    <property type="entry name" value="SIS"/>
    <property type="match status" value="2"/>
</dbReference>
<keyword evidence="1" id="KW-0677">Repeat</keyword>
<evidence type="ECO:0000256" key="1">
    <source>
        <dbReference type="ARBA" id="ARBA00022737"/>
    </source>
</evidence>
<dbReference type="InterPro" id="IPR046348">
    <property type="entry name" value="SIS_dom_sf"/>
</dbReference>
<dbReference type="PANTHER" id="PTHR10937">
    <property type="entry name" value="GLUCOSAMINE--FRUCTOSE-6-PHOSPHATE AMINOTRANSFERASE, ISOMERIZING"/>
    <property type="match status" value="1"/>
</dbReference>
<reference evidence="3" key="1">
    <citation type="submission" date="2015-10" db="EMBL/GenBank/DDBJ databases">
        <authorList>
            <person name="Gilbert D.G."/>
        </authorList>
    </citation>
    <scope>NUCLEOTIDE SEQUENCE</scope>
</reference>
<sequence length="344" mass="35567">MSIAPESTLMFAEAAEAADVIARQHTANRALVDSFAARLRDAPPRAVSTCARGSSDHAATFSKYLIETVIGVPVSSAAPSVASVYHAAARLDDTLLLAISQSGRSPDLLSVVQAGRVGGAYLAAMVNDAESPLADLADSTLPLRAGAEKSVAATKSYIASLAAILGLVAAWAQDEALSAALDEAPALLARSWEADWNPLVDGLANARGLYVIGRGLGLGVAQEAALKFKETCGLHAEAFSAAEVRHGPMALIGPDFPVLVFRQDDETAAGVDSLVSEALGQGGVVYCAGSTIPGAVTLPTIDASPAIQPMLQIQSFYRAVNALSVRRGFDPDSPPHLRKVTETV</sequence>
<keyword evidence="3" id="KW-0378">Hydrolase</keyword>
<feature type="domain" description="SIS" evidence="2">
    <location>
        <begin position="35"/>
        <end position="177"/>
    </location>
</feature>
<dbReference type="GO" id="GO:0097367">
    <property type="term" value="F:carbohydrate derivative binding"/>
    <property type="evidence" value="ECO:0007669"/>
    <property type="project" value="InterPro"/>
</dbReference>
<organism evidence="3">
    <name type="scientific">hydrothermal vent metagenome</name>
    <dbReference type="NCBI Taxonomy" id="652676"/>
    <lineage>
        <taxon>unclassified sequences</taxon>
        <taxon>metagenomes</taxon>
        <taxon>ecological metagenomes</taxon>
    </lineage>
</organism>
<feature type="domain" description="SIS" evidence="2">
    <location>
        <begin position="199"/>
        <end position="334"/>
    </location>
</feature>
<dbReference type="AlphaFoldDB" id="A0A160TMC2"/>
<proteinExistence type="predicted"/>
<dbReference type="GO" id="GO:1901135">
    <property type="term" value="P:carbohydrate derivative metabolic process"/>
    <property type="evidence" value="ECO:0007669"/>
    <property type="project" value="InterPro"/>
</dbReference>
<accession>A0A160TMC2</accession>
<dbReference type="GO" id="GO:0004342">
    <property type="term" value="F:glucosamine-6-phosphate deaminase activity"/>
    <property type="evidence" value="ECO:0007669"/>
    <property type="project" value="UniProtKB-EC"/>
</dbReference>
<protein>
    <submittedName>
        <fullName evidence="3">Glucosamine-6-phosphate deaminase [isomerizing],alternative</fullName>
        <ecNumber evidence="3">3.5.99.6</ecNumber>
    </submittedName>
</protein>
<dbReference type="InterPro" id="IPR035466">
    <property type="entry name" value="GlmS/AgaS_SIS"/>
</dbReference>
<dbReference type="InterPro" id="IPR035490">
    <property type="entry name" value="GlmS/FrlB_SIS"/>
</dbReference>
<dbReference type="EMBL" id="CZQE01000240">
    <property type="protein sequence ID" value="CUS45317.1"/>
    <property type="molecule type" value="Genomic_DNA"/>
</dbReference>
<dbReference type="PANTHER" id="PTHR10937:SF8">
    <property type="entry name" value="AMINOTRANSFERASE-RELATED"/>
    <property type="match status" value="1"/>
</dbReference>
<dbReference type="CDD" id="cd05008">
    <property type="entry name" value="SIS_GlmS_GlmD_1"/>
    <property type="match status" value="1"/>
</dbReference>